<feature type="compositionally biased region" description="Basic residues" evidence="1">
    <location>
        <begin position="345"/>
        <end position="357"/>
    </location>
</feature>
<evidence type="ECO:0000256" key="1">
    <source>
        <dbReference type="SAM" id="MobiDB-lite"/>
    </source>
</evidence>
<feature type="compositionally biased region" description="Basic residues" evidence="1">
    <location>
        <begin position="557"/>
        <end position="567"/>
    </location>
</feature>
<feature type="region of interest" description="Disordered" evidence="1">
    <location>
        <begin position="481"/>
        <end position="583"/>
    </location>
</feature>
<keyword evidence="3" id="KW-1185">Reference proteome</keyword>
<feature type="compositionally biased region" description="Low complexity" evidence="1">
    <location>
        <begin position="268"/>
        <end position="285"/>
    </location>
</feature>
<gene>
    <name evidence="2" type="ORF">BS47DRAFT_1399226</name>
</gene>
<dbReference type="AlphaFoldDB" id="A0A9P6AL18"/>
<comment type="caution">
    <text evidence="2">The sequence shown here is derived from an EMBL/GenBank/DDBJ whole genome shotgun (WGS) entry which is preliminary data.</text>
</comment>
<sequence length="833" mass="89425">MRRPPVSSDRAGRAEPPRARRAARIRFIAASRPARTRPRRCAETASCAASARAAPSAQQCDITPRAPAAPQSTPLSLAPPRTRPRSLPARLGAAHRTGARRLARVARAVFRPGDVALSSRPPPARLRITNQLVFALSLSPSAAAYSHYARPPASRGPRAPIPASGDPVRASAAKPRPVRPEPAGSPLHGRARLPRTTLRTASVLLSAMSGITLQHLSHFLPAPALDRTRRLRRLSQGRRLRRHGARAGRRRPAQVAVWTDPGKRAHASRSPLLSSPAARAPRRLATAGRTQRQDSPAAAHRAAGAPQRVLQREPAWPAHPAAHTTRQHAYSPGAAARAHQCHGTSRLRRSRQKRRPRQTTAQPSPLRHPREPSTPPSAARPAPARAGPARTARPPTQARADCAVSRPRARPAAETAARRAPGHAPGPRRVDGPHAAGRRPAAACTRGGLAARISVRGAPAHALPTGPAPLLKPLRYDPRPPPQAGALLPPCGARLAGRRWPSQRSRDPLPQRSARAPRAESISLPILHEDIPSTQSFPSSGPPRILARSIPFSSVASRHRSSPRPLRRVPADLPHVPSTFTAGADRLPRSRHALAIPSTDNVPHSHSLPMRAITFPVHEMAHLSSYSLRRAPAHAPARSPPACRGVALPAFPRDECLRPLRSRTFDAYRTCGTASLAPMGCDVRRGRPLRQQQPPALAGPLARTTATLRTLLSSGLRFGSVFKTPRAPAAAALSVSTPSTSASRRIRVRLRSHKIIRIRPLSAHGDGECGRYGSGASVSRAGTARARARQHSDRTEGTRGQEPRGRRTRAQAEPEHAEGDTRGAEAQQEQTEP</sequence>
<feature type="compositionally biased region" description="Basic and acidic residues" evidence="1">
    <location>
        <begin position="790"/>
        <end position="823"/>
    </location>
</feature>
<feature type="compositionally biased region" description="Low complexity" evidence="1">
    <location>
        <begin position="410"/>
        <end position="427"/>
    </location>
</feature>
<feature type="region of interest" description="Disordered" evidence="1">
    <location>
        <begin position="147"/>
        <end position="194"/>
    </location>
</feature>
<feature type="region of interest" description="Disordered" evidence="1">
    <location>
        <begin position="50"/>
        <end position="87"/>
    </location>
</feature>
<dbReference type="Proteomes" id="UP000886523">
    <property type="component" value="Unassembled WGS sequence"/>
</dbReference>
<protein>
    <submittedName>
        <fullName evidence="2">Uncharacterized protein</fullName>
    </submittedName>
</protein>
<evidence type="ECO:0000313" key="3">
    <source>
        <dbReference type="Proteomes" id="UP000886523"/>
    </source>
</evidence>
<feature type="region of interest" description="Disordered" evidence="1">
    <location>
        <begin position="763"/>
        <end position="833"/>
    </location>
</feature>
<feature type="region of interest" description="Disordered" evidence="1">
    <location>
        <begin position="234"/>
        <end position="443"/>
    </location>
</feature>
<organism evidence="2 3">
    <name type="scientific">Hydnum rufescens UP504</name>
    <dbReference type="NCBI Taxonomy" id="1448309"/>
    <lineage>
        <taxon>Eukaryota</taxon>
        <taxon>Fungi</taxon>
        <taxon>Dikarya</taxon>
        <taxon>Basidiomycota</taxon>
        <taxon>Agaricomycotina</taxon>
        <taxon>Agaricomycetes</taxon>
        <taxon>Cantharellales</taxon>
        <taxon>Hydnaceae</taxon>
        <taxon>Hydnum</taxon>
    </lineage>
</organism>
<dbReference type="EMBL" id="MU129100">
    <property type="protein sequence ID" value="KAF9506776.1"/>
    <property type="molecule type" value="Genomic_DNA"/>
</dbReference>
<accession>A0A9P6AL18</accession>
<feature type="compositionally biased region" description="Low complexity" evidence="1">
    <location>
        <begin position="147"/>
        <end position="163"/>
    </location>
</feature>
<name>A0A9P6AL18_9AGAM</name>
<feature type="compositionally biased region" description="Low complexity" evidence="1">
    <location>
        <begin position="376"/>
        <end position="400"/>
    </location>
</feature>
<feature type="compositionally biased region" description="Low complexity" evidence="1">
    <location>
        <begin position="314"/>
        <end position="323"/>
    </location>
</feature>
<evidence type="ECO:0000313" key="2">
    <source>
        <dbReference type="EMBL" id="KAF9506776.1"/>
    </source>
</evidence>
<feature type="compositionally biased region" description="Low complexity" evidence="1">
    <location>
        <begin position="50"/>
        <end position="60"/>
    </location>
</feature>
<feature type="region of interest" description="Disordered" evidence="1">
    <location>
        <begin position="1"/>
        <end position="21"/>
    </location>
</feature>
<proteinExistence type="predicted"/>
<reference evidence="2" key="1">
    <citation type="journal article" date="2020" name="Nat. Commun.">
        <title>Large-scale genome sequencing of mycorrhizal fungi provides insights into the early evolution of symbiotic traits.</title>
        <authorList>
            <person name="Miyauchi S."/>
            <person name="Kiss E."/>
            <person name="Kuo A."/>
            <person name="Drula E."/>
            <person name="Kohler A."/>
            <person name="Sanchez-Garcia M."/>
            <person name="Morin E."/>
            <person name="Andreopoulos B."/>
            <person name="Barry K.W."/>
            <person name="Bonito G."/>
            <person name="Buee M."/>
            <person name="Carver A."/>
            <person name="Chen C."/>
            <person name="Cichocki N."/>
            <person name="Clum A."/>
            <person name="Culley D."/>
            <person name="Crous P.W."/>
            <person name="Fauchery L."/>
            <person name="Girlanda M."/>
            <person name="Hayes R.D."/>
            <person name="Keri Z."/>
            <person name="LaButti K."/>
            <person name="Lipzen A."/>
            <person name="Lombard V."/>
            <person name="Magnuson J."/>
            <person name="Maillard F."/>
            <person name="Murat C."/>
            <person name="Nolan M."/>
            <person name="Ohm R.A."/>
            <person name="Pangilinan J."/>
            <person name="Pereira M.F."/>
            <person name="Perotto S."/>
            <person name="Peter M."/>
            <person name="Pfister S."/>
            <person name="Riley R."/>
            <person name="Sitrit Y."/>
            <person name="Stielow J.B."/>
            <person name="Szollosi G."/>
            <person name="Zifcakova L."/>
            <person name="Stursova M."/>
            <person name="Spatafora J.W."/>
            <person name="Tedersoo L."/>
            <person name="Vaario L.M."/>
            <person name="Yamada A."/>
            <person name="Yan M."/>
            <person name="Wang P."/>
            <person name="Xu J."/>
            <person name="Bruns T."/>
            <person name="Baldrian P."/>
            <person name="Vilgalys R."/>
            <person name="Dunand C."/>
            <person name="Henrissat B."/>
            <person name="Grigoriev I.V."/>
            <person name="Hibbett D."/>
            <person name="Nagy L.G."/>
            <person name="Martin F.M."/>
        </authorList>
    </citation>
    <scope>NUCLEOTIDE SEQUENCE</scope>
    <source>
        <strain evidence="2">UP504</strain>
    </source>
</reference>
<feature type="compositionally biased region" description="Basic residues" evidence="1">
    <location>
        <begin position="234"/>
        <end position="252"/>
    </location>
</feature>